<reference evidence="1" key="1">
    <citation type="journal article" date="2015" name="Nature">
        <title>Complex archaea that bridge the gap between prokaryotes and eukaryotes.</title>
        <authorList>
            <person name="Spang A."/>
            <person name="Saw J.H."/>
            <person name="Jorgensen S.L."/>
            <person name="Zaremba-Niedzwiedzka K."/>
            <person name="Martijn J."/>
            <person name="Lind A.E."/>
            <person name="van Eijk R."/>
            <person name="Schleper C."/>
            <person name="Guy L."/>
            <person name="Ettema T.J."/>
        </authorList>
    </citation>
    <scope>NUCLEOTIDE SEQUENCE</scope>
</reference>
<name>A0A0F9EJ55_9ZZZZ</name>
<evidence type="ECO:0000313" key="1">
    <source>
        <dbReference type="EMBL" id="KKL44915.1"/>
    </source>
</evidence>
<accession>A0A0F9EJ55</accession>
<proteinExistence type="predicted"/>
<sequence length="127" mass="14252">MDIALGLLVAALTVGFLWAMRELKNTRTQRFEFKELFELADAEYKKGQSQIQELLIAISEKNVTMERASQSLDAAGKKMGDQEILIAALDEKLRFNEANYAKLLGQKKSSEVRTGKITEQIAPFLAD</sequence>
<gene>
    <name evidence="1" type="ORF">LCGC14_2360880</name>
</gene>
<dbReference type="AlphaFoldDB" id="A0A0F9EJ55"/>
<comment type="caution">
    <text evidence="1">The sequence shown here is derived from an EMBL/GenBank/DDBJ whole genome shotgun (WGS) entry which is preliminary data.</text>
</comment>
<dbReference type="EMBL" id="LAZR01034577">
    <property type="protein sequence ID" value="KKL44915.1"/>
    <property type="molecule type" value="Genomic_DNA"/>
</dbReference>
<feature type="non-terminal residue" evidence="1">
    <location>
        <position position="127"/>
    </location>
</feature>
<protein>
    <submittedName>
        <fullName evidence="1">Uncharacterized protein</fullName>
    </submittedName>
</protein>
<organism evidence="1">
    <name type="scientific">marine sediment metagenome</name>
    <dbReference type="NCBI Taxonomy" id="412755"/>
    <lineage>
        <taxon>unclassified sequences</taxon>
        <taxon>metagenomes</taxon>
        <taxon>ecological metagenomes</taxon>
    </lineage>
</organism>